<accession>X0VN14</accession>
<feature type="non-terminal residue" evidence="1">
    <location>
        <position position="1"/>
    </location>
</feature>
<name>X0VN14_9ZZZZ</name>
<protein>
    <submittedName>
        <fullName evidence="1">Uncharacterized protein</fullName>
    </submittedName>
</protein>
<evidence type="ECO:0000313" key="1">
    <source>
        <dbReference type="EMBL" id="GAG19625.1"/>
    </source>
</evidence>
<sequence length="138" mass="15184">PLANRIGQALATNPPLPGKGGYLQREAEIEEFLEQALKAGNTGLIEAMTMAFADAQDWYFCHKLIEGTAVSQTVEIHVANAAMNARHLGGESGDYFHLLTILAKKHTDVREWCQRIRQREQPGSILADNMDLVLAGRA</sequence>
<reference evidence="1" key="1">
    <citation type="journal article" date="2014" name="Front. Microbiol.">
        <title>High frequency of phylogenetically diverse reductive dehalogenase-homologous genes in deep subseafloor sedimentary metagenomes.</title>
        <authorList>
            <person name="Kawai M."/>
            <person name="Futagami T."/>
            <person name="Toyoda A."/>
            <person name="Takaki Y."/>
            <person name="Nishi S."/>
            <person name="Hori S."/>
            <person name="Arai W."/>
            <person name="Tsubouchi T."/>
            <person name="Morono Y."/>
            <person name="Uchiyama I."/>
            <person name="Ito T."/>
            <person name="Fujiyama A."/>
            <person name="Inagaki F."/>
            <person name="Takami H."/>
        </authorList>
    </citation>
    <scope>NUCLEOTIDE SEQUENCE</scope>
    <source>
        <strain evidence="1">Expedition CK06-06</strain>
    </source>
</reference>
<dbReference type="AlphaFoldDB" id="X0VN14"/>
<dbReference type="EMBL" id="BARS01034204">
    <property type="protein sequence ID" value="GAG19625.1"/>
    <property type="molecule type" value="Genomic_DNA"/>
</dbReference>
<comment type="caution">
    <text evidence="1">The sequence shown here is derived from an EMBL/GenBank/DDBJ whole genome shotgun (WGS) entry which is preliminary data.</text>
</comment>
<proteinExistence type="predicted"/>
<gene>
    <name evidence="1" type="ORF">S01H1_52881</name>
</gene>
<organism evidence="1">
    <name type="scientific">marine sediment metagenome</name>
    <dbReference type="NCBI Taxonomy" id="412755"/>
    <lineage>
        <taxon>unclassified sequences</taxon>
        <taxon>metagenomes</taxon>
        <taxon>ecological metagenomes</taxon>
    </lineage>
</organism>